<evidence type="ECO:0000313" key="2">
    <source>
        <dbReference type="Proteomes" id="UP000004835"/>
    </source>
</evidence>
<dbReference type="EMBL" id="AEWT01000007">
    <property type="protein sequence ID" value="EGC70420.1"/>
    <property type="molecule type" value="Genomic_DNA"/>
</dbReference>
<protein>
    <submittedName>
        <fullName evidence="1">Uncharacterized protein</fullName>
    </submittedName>
</protein>
<dbReference type="RefSeq" id="WP_005233149.1">
    <property type="nucleotide sequence ID" value="NZ_GL872323.1"/>
</dbReference>
<gene>
    <name evidence="1" type="ORF">HMPREF9087_0798</name>
</gene>
<dbReference type="Proteomes" id="UP000004835">
    <property type="component" value="Unassembled WGS sequence"/>
</dbReference>
<sequence>MFQDIGVNKIVFKYRKWTRKFELREYARNLEFEWDTATEDDIRYLRNDGRAKLDFLGVIPGIQISSFRAVAHFLDDKNIYFQLLPTKRKKGIQENLNENIPDQYFSCRLSDFNELQKTGGIKIEKIVFLDTRDESQE</sequence>
<evidence type="ECO:0000313" key="1">
    <source>
        <dbReference type="EMBL" id="EGC70420.1"/>
    </source>
</evidence>
<proteinExistence type="predicted"/>
<organism evidence="1 2">
    <name type="scientific">Enterococcus casseliflavus ATCC 12755</name>
    <dbReference type="NCBI Taxonomy" id="888066"/>
    <lineage>
        <taxon>Bacteria</taxon>
        <taxon>Bacillati</taxon>
        <taxon>Bacillota</taxon>
        <taxon>Bacilli</taxon>
        <taxon>Lactobacillales</taxon>
        <taxon>Enterococcaceae</taxon>
        <taxon>Enterococcus</taxon>
    </lineage>
</organism>
<comment type="caution">
    <text evidence="1">The sequence shown here is derived from an EMBL/GenBank/DDBJ whole genome shotgun (WGS) entry which is preliminary data.</text>
</comment>
<dbReference type="AlphaFoldDB" id="F0EHA6"/>
<dbReference type="HOGENOM" id="CLU_1862055_0_0_9"/>
<reference evidence="1 2" key="1">
    <citation type="submission" date="2011-01" db="EMBL/GenBank/DDBJ databases">
        <authorList>
            <person name="Muzny D."/>
            <person name="Qin X."/>
            <person name="Deng J."/>
            <person name="Jiang H."/>
            <person name="Liu Y."/>
            <person name="Qu J."/>
            <person name="Song X.-Z."/>
            <person name="Zhang L."/>
            <person name="Thornton R."/>
            <person name="Coyle M."/>
            <person name="Francisco L."/>
            <person name="Jackson L."/>
            <person name="Javaid M."/>
            <person name="Korchina V."/>
            <person name="Kovar C."/>
            <person name="Mata R."/>
            <person name="Mathew T."/>
            <person name="Ngo R."/>
            <person name="Nguyen L."/>
            <person name="Nguyen N."/>
            <person name="Okwuonu G."/>
            <person name="Ongeri F."/>
            <person name="Pham C."/>
            <person name="Simmons D."/>
            <person name="Wilczek-Boney K."/>
            <person name="Hale W."/>
            <person name="Jakkamsetti A."/>
            <person name="Pham P."/>
            <person name="Ruth R."/>
            <person name="San Lucas F."/>
            <person name="Warren J."/>
            <person name="Zhang J."/>
            <person name="Zhao Z."/>
            <person name="Zhou C."/>
            <person name="Zhu D."/>
            <person name="Lee S."/>
            <person name="Bess C."/>
            <person name="Blankenburg K."/>
            <person name="Forbes L."/>
            <person name="Fu Q."/>
            <person name="Gubbala S."/>
            <person name="Hirani K."/>
            <person name="Jayaseelan J.C."/>
            <person name="Lara F."/>
            <person name="Munidasa M."/>
            <person name="Palculict T."/>
            <person name="Patil S."/>
            <person name="Pu L.-L."/>
            <person name="Saada N."/>
            <person name="Tang L."/>
            <person name="Weissenberger G."/>
            <person name="Zhu Y."/>
            <person name="Hemphill L."/>
            <person name="Shang Y."/>
            <person name="Youmans B."/>
            <person name="Ayvaz T."/>
            <person name="Ross M."/>
            <person name="Santibanez J."/>
            <person name="Aqrawi P."/>
            <person name="Gross S."/>
            <person name="Joshi V."/>
            <person name="Fowler G."/>
            <person name="Nazareth L."/>
            <person name="Reid J."/>
            <person name="Worley K."/>
            <person name="Petrosino J."/>
            <person name="Highlander S."/>
            <person name="Gibbs R."/>
        </authorList>
    </citation>
    <scope>NUCLEOTIDE SEQUENCE [LARGE SCALE GENOMIC DNA]</scope>
    <source>
        <strain evidence="1 2">ATCC 12755</strain>
    </source>
</reference>
<name>F0EHA6_ENTCA</name>
<accession>F0EHA6</accession>